<keyword evidence="2" id="KW-1185">Reference proteome</keyword>
<name>A0AAV9I0F3_9PEZI</name>
<accession>A0AAV9I0F3</accession>
<dbReference type="AlphaFoldDB" id="A0AAV9I0F3"/>
<evidence type="ECO:0000313" key="2">
    <source>
        <dbReference type="Proteomes" id="UP001321749"/>
    </source>
</evidence>
<reference evidence="1" key="2">
    <citation type="submission" date="2023-06" db="EMBL/GenBank/DDBJ databases">
        <authorList>
            <consortium name="Lawrence Berkeley National Laboratory"/>
            <person name="Mondo S.J."/>
            <person name="Hensen N."/>
            <person name="Bonometti L."/>
            <person name="Westerberg I."/>
            <person name="Brannstrom I.O."/>
            <person name="Guillou S."/>
            <person name="Cros-Aarteil S."/>
            <person name="Calhoun S."/>
            <person name="Haridas S."/>
            <person name="Kuo A."/>
            <person name="Pangilinan J."/>
            <person name="Riley R."/>
            <person name="Labutti K."/>
            <person name="Andreopoulos B."/>
            <person name="Lipzen A."/>
            <person name="Chen C."/>
            <person name="Yanf M."/>
            <person name="Daum C."/>
            <person name="Ng V."/>
            <person name="Clum A."/>
            <person name="Steindorff A."/>
            <person name="Ohm R."/>
            <person name="Martin F."/>
            <person name="Silar P."/>
            <person name="Natvig D."/>
            <person name="Lalanne C."/>
            <person name="Gautier V."/>
            <person name="Ament-Velasquez S.L."/>
            <person name="Kruys A."/>
            <person name="Hutchinson M.I."/>
            <person name="Powell A.J."/>
            <person name="Barry K."/>
            <person name="Miller A.N."/>
            <person name="Grigoriev I.V."/>
            <person name="Debuchy R."/>
            <person name="Gladieux P."/>
            <person name="Thoren M.H."/>
            <person name="Johannesson H."/>
        </authorList>
    </citation>
    <scope>NUCLEOTIDE SEQUENCE</scope>
    <source>
        <strain evidence="1">PSN324</strain>
    </source>
</reference>
<protein>
    <submittedName>
        <fullName evidence="1">Uncharacterized protein</fullName>
    </submittedName>
</protein>
<sequence>MANRHFCWKVNLTFACGCTEVSPTLHSCSTGRQDCNSWISSRSITKNCEYHRKAAGLYSSPEGTDQEMRRPVSEVESPAGDEVLVVTAQQVRMEASVEHRNLEGYYLKKCSA</sequence>
<reference evidence="1" key="1">
    <citation type="journal article" date="2023" name="Mol. Phylogenet. Evol.">
        <title>Genome-scale phylogeny and comparative genomics of the fungal order Sordariales.</title>
        <authorList>
            <person name="Hensen N."/>
            <person name="Bonometti L."/>
            <person name="Westerberg I."/>
            <person name="Brannstrom I.O."/>
            <person name="Guillou S."/>
            <person name="Cros-Aarteil S."/>
            <person name="Calhoun S."/>
            <person name="Haridas S."/>
            <person name="Kuo A."/>
            <person name="Mondo S."/>
            <person name="Pangilinan J."/>
            <person name="Riley R."/>
            <person name="LaButti K."/>
            <person name="Andreopoulos B."/>
            <person name="Lipzen A."/>
            <person name="Chen C."/>
            <person name="Yan M."/>
            <person name="Daum C."/>
            <person name="Ng V."/>
            <person name="Clum A."/>
            <person name="Steindorff A."/>
            <person name="Ohm R.A."/>
            <person name="Martin F."/>
            <person name="Silar P."/>
            <person name="Natvig D.O."/>
            <person name="Lalanne C."/>
            <person name="Gautier V."/>
            <person name="Ament-Velasquez S.L."/>
            <person name="Kruys A."/>
            <person name="Hutchinson M.I."/>
            <person name="Powell A.J."/>
            <person name="Barry K."/>
            <person name="Miller A.N."/>
            <person name="Grigoriev I.V."/>
            <person name="Debuchy R."/>
            <person name="Gladieux P."/>
            <person name="Hiltunen Thoren M."/>
            <person name="Johannesson H."/>
        </authorList>
    </citation>
    <scope>NUCLEOTIDE SEQUENCE</scope>
    <source>
        <strain evidence="1">PSN324</strain>
    </source>
</reference>
<organism evidence="1 2">
    <name type="scientific">Cladorrhinum samala</name>
    <dbReference type="NCBI Taxonomy" id="585594"/>
    <lineage>
        <taxon>Eukaryota</taxon>
        <taxon>Fungi</taxon>
        <taxon>Dikarya</taxon>
        <taxon>Ascomycota</taxon>
        <taxon>Pezizomycotina</taxon>
        <taxon>Sordariomycetes</taxon>
        <taxon>Sordariomycetidae</taxon>
        <taxon>Sordariales</taxon>
        <taxon>Podosporaceae</taxon>
        <taxon>Cladorrhinum</taxon>
    </lineage>
</organism>
<evidence type="ECO:0000313" key="1">
    <source>
        <dbReference type="EMBL" id="KAK4465268.1"/>
    </source>
</evidence>
<dbReference type="EMBL" id="MU864941">
    <property type="protein sequence ID" value="KAK4465268.1"/>
    <property type="molecule type" value="Genomic_DNA"/>
</dbReference>
<dbReference type="Proteomes" id="UP001321749">
    <property type="component" value="Unassembled WGS sequence"/>
</dbReference>
<proteinExistence type="predicted"/>
<comment type="caution">
    <text evidence="1">The sequence shown here is derived from an EMBL/GenBank/DDBJ whole genome shotgun (WGS) entry which is preliminary data.</text>
</comment>
<gene>
    <name evidence="1" type="ORF">QBC42DRAFT_248833</name>
</gene>